<comment type="caution">
    <text evidence="10">The sequence shown here is derived from an EMBL/GenBank/DDBJ whole genome shotgun (WGS) entry which is preliminary data.</text>
</comment>
<dbReference type="InterPro" id="IPR036890">
    <property type="entry name" value="HATPase_C_sf"/>
</dbReference>
<sequence length="493" mass="55731">MNQNSLFKSTKLRLTCYYAGVMGVILSICGLGVYEAIAHAHWSTLDREIESVAGALHDSLETVLQQPGKLEPDVLRIIPDLCLIKSENTGLIQLVFTHYPDPKSDKKTPLNDPISKFNCLPIIDKNGQEFHRLAPYHNNSYLIRLLNNSGDLVAFTGTHRLDLFPHSKGEIWQTFRDKKRIRYRQYSLILHTRNQQNWGTLQLGRSLQDFDQYMIIVTLILVIGLPLALILVGFASWKLSGIAMEPIYYSYQQIQQFTADAAHELRTPLAAIRATVESTIRLEPLSENEAKETLKTVERQNYRLSELVKDLLLLSRMDQATVSLSKKSCCLNDLINDTHEELATMVLNAEIFLKTEIRGTEPIYIIGNEEQIYRVIFNLVINAIQYTPPGGQIILSLDSRHQQAIIQIKDTGIGIPLNEQNRIFDRFYRVHSDRSRKTGGSGLGLAIVKAIIQAHRGSIEVESQPGKGSTFTVRFPLKPTPTFITYSQGKSTN</sequence>
<dbReference type="Pfam" id="PF00512">
    <property type="entry name" value="HisKA"/>
    <property type="match status" value="1"/>
</dbReference>
<dbReference type="InterPro" id="IPR003661">
    <property type="entry name" value="HisK_dim/P_dom"/>
</dbReference>
<gene>
    <name evidence="10" type="ORF">PL9631_510028</name>
</gene>
<evidence type="ECO:0000313" key="11">
    <source>
        <dbReference type="Proteomes" id="UP000182190"/>
    </source>
</evidence>
<keyword evidence="7 8" id="KW-0472">Membrane</keyword>
<evidence type="ECO:0000259" key="9">
    <source>
        <dbReference type="PROSITE" id="PS50109"/>
    </source>
</evidence>
<evidence type="ECO:0000313" key="10">
    <source>
        <dbReference type="EMBL" id="VXD20444.1"/>
    </source>
</evidence>
<dbReference type="PRINTS" id="PR00344">
    <property type="entry name" value="BCTRLSENSOR"/>
</dbReference>
<protein>
    <recommendedName>
        <fullName evidence="2">histidine kinase</fullName>
        <ecNumber evidence="2">2.7.13.3</ecNumber>
    </recommendedName>
</protein>
<dbReference type="AlphaFoldDB" id="A0A7Z9BQJ4"/>
<dbReference type="InterPro" id="IPR004358">
    <property type="entry name" value="Sig_transdc_His_kin-like_C"/>
</dbReference>
<evidence type="ECO:0000256" key="1">
    <source>
        <dbReference type="ARBA" id="ARBA00000085"/>
    </source>
</evidence>
<evidence type="ECO:0000256" key="5">
    <source>
        <dbReference type="ARBA" id="ARBA00022777"/>
    </source>
</evidence>
<accession>A0A7Z9BQJ4</accession>
<dbReference type="GO" id="GO:0004721">
    <property type="term" value="F:phosphoprotein phosphatase activity"/>
    <property type="evidence" value="ECO:0007669"/>
    <property type="project" value="TreeGrafter"/>
</dbReference>
<feature type="transmembrane region" description="Helical" evidence="8">
    <location>
        <begin position="213"/>
        <end position="237"/>
    </location>
</feature>
<keyword evidence="4" id="KW-0808">Transferase</keyword>
<dbReference type="PROSITE" id="PS50109">
    <property type="entry name" value="HIS_KIN"/>
    <property type="match status" value="1"/>
</dbReference>
<dbReference type="NCBIfam" id="NF041735">
    <property type="entry name" value="hist_kin_RppB"/>
    <property type="match status" value="1"/>
</dbReference>
<dbReference type="FunFam" id="3.30.565.10:FF:000006">
    <property type="entry name" value="Sensor histidine kinase WalK"/>
    <property type="match status" value="1"/>
</dbReference>
<dbReference type="RefSeq" id="WP_083618849.1">
    <property type="nucleotide sequence ID" value="NZ_LR735008.1"/>
</dbReference>
<name>A0A7Z9BQJ4_9CYAN</name>
<feature type="transmembrane region" description="Helical" evidence="8">
    <location>
        <begin position="17"/>
        <end position="37"/>
    </location>
</feature>
<dbReference type="FunFam" id="1.10.287.130:FF:000001">
    <property type="entry name" value="Two-component sensor histidine kinase"/>
    <property type="match status" value="1"/>
</dbReference>
<evidence type="ECO:0000256" key="8">
    <source>
        <dbReference type="SAM" id="Phobius"/>
    </source>
</evidence>
<dbReference type="Proteomes" id="UP000182190">
    <property type="component" value="Unassembled WGS sequence"/>
</dbReference>
<keyword evidence="6" id="KW-0902">Two-component regulatory system</keyword>
<dbReference type="SUPFAM" id="SSF47384">
    <property type="entry name" value="Homodimeric domain of signal transducing histidine kinase"/>
    <property type="match status" value="1"/>
</dbReference>
<dbReference type="GO" id="GO:0016036">
    <property type="term" value="P:cellular response to phosphate starvation"/>
    <property type="evidence" value="ECO:0007669"/>
    <property type="project" value="TreeGrafter"/>
</dbReference>
<dbReference type="InterPro" id="IPR049835">
    <property type="entry name" value="RppB"/>
</dbReference>
<dbReference type="EC" id="2.7.13.3" evidence="2"/>
<dbReference type="PANTHER" id="PTHR45453">
    <property type="entry name" value="PHOSPHATE REGULON SENSOR PROTEIN PHOR"/>
    <property type="match status" value="1"/>
</dbReference>
<evidence type="ECO:0000256" key="3">
    <source>
        <dbReference type="ARBA" id="ARBA00022553"/>
    </source>
</evidence>
<dbReference type="CDD" id="cd00082">
    <property type="entry name" value="HisKA"/>
    <property type="match status" value="1"/>
</dbReference>
<dbReference type="PANTHER" id="PTHR45453:SF1">
    <property type="entry name" value="PHOSPHATE REGULON SENSOR PROTEIN PHOR"/>
    <property type="match status" value="1"/>
</dbReference>
<dbReference type="InterPro" id="IPR005467">
    <property type="entry name" value="His_kinase_dom"/>
</dbReference>
<dbReference type="InterPro" id="IPR036097">
    <property type="entry name" value="HisK_dim/P_sf"/>
</dbReference>
<keyword evidence="8" id="KW-0812">Transmembrane</keyword>
<reference evidence="10" key="1">
    <citation type="submission" date="2019-10" db="EMBL/GenBank/DDBJ databases">
        <authorList>
            <consortium name="Genoscope - CEA"/>
            <person name="William W."/>
        </authorList>
    </citation>
    <scope>NUCLEOTIDE SEQUENCE [LARGE SCALE GENOMIC DNA]</scope>
    <source>
        <strain evidence="10">BBR_PRJEB10994</strain>
    </source>
</reference>
<feature type="domain" description="Histidine kinase" evidence="9">
    <location>
        <begin position="260"/>
        <end position="479"/>
    </location>
</feature>
<dbReference type="Gene3D" id="1.10.287.130">
    <property type="match status" value="1"/>
</dbReference>
<proteinExistence type="predicted"/>
<keyword evidence="8" id="KW-1133">Transmembrane helix</keyword>
<keyword evidence="11" id="KW-1185">Reference proteome</keyword>
<dbReference type="InterPro" id="IPR050351">
    <property type="entry name" value="BphY/WalK/GraS-like"/>
</dbReference>
<dbReference type="OrthoDB" id="9813151at2"/>
<comment type="catalytic activity">
    <reaction evidence="1">
        <text>ATP + protein L-histidine = ADP + protein N-phospho-L-histidine.</text>
        <dbReference type="EC" id="2.7.13.3"/>
    </reaction>
</comment>
<organism evidence="10 11">
    <name type="scientific">Planktothrix paucivesiculata PCC 9631</name>
    <dbReference type="NCBI Taxonomy" id="671071"/>
    <lineage>
        <taxon>Bacteria</taxon>
        <taxon>Bacillati</taxon>
        <taxon>Cyanobacteriota</taxon>
        <taxon>Cyanophyceae</taxon>
        <taxon>Oscillatoriophycideae</taxon>
        <taxon>Oscillatoriales</taxon>
        <taxon>Microcoleaceae</taxon>
        <taxon>Planktothrix</taxon>
    </lineage>
</organism>
<dbReference type="EMBL" id="CZCS02000192">
    <property type="protein sequence ID" value="VXD20444.1"/>
    <property type="molecule type" value="Genomic_DNA"/>
</dbReference>
<dbReference type="CDD" id="cd00075">
    <property type="entry name" value="HATPase"/>
    <property type="match status" value="1"/>
</dbReference>
<dbReference type="Gene3D" id="3.30.565.10">
    <property type="entry name" value="Histidine kinase-like ATPase, C-terminal domain"/>
    <property type="match status" value="1"/>
</dbReference>
<evidence type="ECO:0000256" key="7">
    <source>
        <dbReference type="ARBA" id="ARBA00023136"/>
    </source>
</evidence>
<dbReference type="SUPFAM" id="SSF55874">
    <property type="entry name" value="ATPase domain of HSP90 chaperone/DNA topoisomerase II/histidine kinase"/>
    <property type="match status" value="1"/>
</dbReference>
<dbReference type="SMART" id="SM00387">
    <property type="entry name" value="HATPase_c"/>
    <property type="match status" value="1"/>
</dbReference>
<dbReference type="GO" id="GO:0005886">
    <property type="term" value="C:plasma membrane"/>
    <property type="evidence" value="ECO:0007669"/>
    <property type="project" value="TreeGrafter"/>
</dbReference>
<keyword evidence="5 10" id="KW-0418">Kinase</keyword>
<dbReference type="InterPro" id="IPR003594">
    <property type="entry name" value="HATPase_dom"/>
</dbReference>
<evidence type="ECO:0000256" key="4">
    <source>
        <dbReference type="ARBA" id="ARBA00022679"/>
    </source>
</evidence>
<dbReference type="GO" id="GO:0000155">
    <property type="term" value="F:phosphorelay sensor kinase activity"/>
    <property type="evidence" value="ECO:0007669"/>
    <property type="project" value="InterPro"/>
</dbReference>
<evidence type="ECO:0000256" key="6">
    <source>
        <dbReference type="ARBA" id="ARBA00023012"/>
    </source>
</evidence>
<evidence type="ECO:0000256" key="2">
    <source>
        <dbReference type="ARBA" id="ARBA00012438"/>
    </source>
</evidence>
<dbReference type="SMART" id="SM00388">
    <property type="entry name" value="HisKA"/>
    <property type="match status" value="1"/>
</dbReference>
<keyword evidence="3" id="KW-0597">Phosphoprotein</keyword>
<dbReference type="Pfam" id="PF02518">
    <property type="entry name" value="HATPase_c"/>
    <property type="match status" value="1"/>
</dbReference>